<dbReference type="AlphaFoldDB" id="S8EBI1"/>
<organism evidence="1 2">
    <name type="scientific">Genlisea aurea</name>
    <dbReference type="NCBI Taxonomy" id="192259"/>
    <lineage>
        <taxon>Eukaryota</taxon>
        <taxon>Viridiplantae</taxon>
        <taxon>Streptophyta</taxon>
        <taxon>Embryophyta</taxon>
        <taxon>Tracheophyta</taxon>
        <taxon>Spermatophyta</taxon>
        <taxon>Magnoliopsida</taxon>
        <taxon>eudicotyledons</taxon>
        <taxon>Gunneridae</taxon>
        <taxon>Pentapetalae</taxon>
        <taxon>asterids</taxon>
        <taxon>lamiids</taxon>
        <taxon>Lamiales</taxon>
        <taxon>Lentibulariaceae</taxon>
        <taxon>Genlisea</taxon>
    </lineage>
</organism>
<sequence>MCYRRDLFMELHKIPEIMLKLPTGATDPRCQKTIGVAKKDGGLYILRHSVPVQNKASINNVGISSSLLWHRRLETKEIFHSRDVIFYESEYPFLTDEWKKNEDFLEFAPVASPFVGIPEEMDASHSSLDHDSHIIDDDQQLQSPTGDVSDPVPLSTDDVIPDAIVSLRRSSRGRQPPAYLKAYECNFGIAQDSAPVPYSITNYISDAHLGYSYRAFIGSLDRIVEPRHYVEASTMPEWKAAMESELSALNLNDTWDLEIVPQSQHVVGCKWVYK</sequence>
<dbReference type="OrthoDB" id="1917367at2759"/>
<reference evidence="1 2" key="1">
    <citation type="journal article" date="2013" name="BMC Genomics">
        <title>The miniature genome of a carnivorous plant Genlisea aurea contains a low number of genes and short non-coding sequences.</title>
        <authorList>
            <person name="Leushkin E.V."/>
            <person name="Sutormin R.A."/>
            <person name="Nabieva E.R."/>
            <person name="Penin A.A."/>
            <person name="Kondrashov A.S."/>
            <person name="Logacheva M.D."/>
        </authorList>
    </citation>
    <scope>NUCLEOTIDE SEQUENCE [LARGE SCALE GENOMIC DNA]</scope>
</reference>
<keyword evidence="2" id="KW-1185">Reference proteome</keyword>
<dbReference type="Proteomes" id="UP000015453">
    <property type="component" value="Unassembled WGS sequence"/>
</dbReference>
<dbReference type="EMBL" id="AUSU01001928">
    <property type="protein sequence ID" value="EPS69862.1"/>
    <property type="molecule type" value="Genomic_DNA"/>
</dbReference>
<proteinExistence type="predicted"/>
<name>S8EBI1_9LAMI</name>
<protein>
    <recommendedName>
        <fullName evidence="3">Reverse transcriptase Ty1/copia-type domain-containing protein</fullName>
    </recommendedName>
</protein>
<evidence type="ECO:0000313" key="2">
    <source>
        <dbReference type="Proteomes" id="UP000015453"/>
    </source>
</evidence>
<accession>S8EBI1</accession>
<evidence type="ECO:0008006" key="3">
    <source>
        <dbReference type="Google" id="ProtNLM"/>
    </source>
</evidence>
<gene>
    <name evidence="1" type="ORF">M569_04901</name>
</gene>
<evidence type="ECO:0000313" key="1">
    <source>
        <dbReference type="EMBL" id="EPS69862.1"/>
    </source>
</evidence>
<comment type="caution">
    <text evidence="1">The sequence shown here is derived from an EMBL/GenBank/DDBJ whole genome shotgun (WGS) entry which is preliminary data.</text>
</comment>
<feature type="non-terminal residue" evidence="1">
    <location>
        <position position="274"/>
    </location>
</feature>